<dbReference type="AlphaFoldDB" id="A0A1H8PS64"/>
<dbReference type="Proteomes" id="UP000183063">
    <property type="component" value="Unassembled WGS sequence"/>
</dbReference>
<evidence type="ECO:0000256" key="6">
    <source>
        <dbReference type="ARBA" id="ARBA00023136"/>
    </source>
</evidence>
<evidence type="ECO:0000259" key="8">
    <source>
        <dbReference type="PROSITE" id="PS50928"/>
    </source>
</evidence>
<evidence type="ECO:0000313" key="9">
    <source>
        <dbReference type="EMBL" id="SEH98896.1"/>
    </source>
</evidence>
<evidence type="ECO:0000313" key="10">
    <source>
        <dbReference type="EMBL" id="SEO44755.1"/>
    </source>
</evidence>
<feature type="transmembrane region" description="Helical" evidence="7">
    <location>
        <begin position="24"/>
        <end position="45"/>
    </location>
</feature>
<evidence type="ECO:0000256" key="2">
    <source>
        <dbReference type="ARBA" id="ARBA00022448"/>
    </source>
</evidence>
<dbReference type="RefSeq" id="WP_072377197.1">
    <property type="nucleotide sequence ID" value="NZ_FNXB01000017.1"/>
</dbReference>
<reference evidence="9" key="1">
    <citation type="submission" date="2016-10" db="EMBL/GenBank/DDBJ databases">
        <authorList>
            <person name="de Groot N.N."/>
        </authorList>
    </citation>
    <scope>NUCLEOTIDE SEQUENCE [LARGE SCALE GENOMIC DNA]</scope>
    <source>
        <strain evidence="9">CCBAU85039</strain>
    </source>
</reference>
<evidence type="ECO:0000256" key="7">
    <source>
        <dbReference type="RuleBase" id="RU363032"/>
    </source>
</evidence>
<comment type="subcellular location">
    <subcellularLocation>
        <location evidence="1 7">Cell membrane</location>
        <topology evidence="1 7">Multi-pass membrane protein</topology>
    </subcellularLocation>
</comment>
<keyword evidence="3" id="KW-1003">Cell membrane</keyword>
<keyword evidence="6 7" id="KW-0472">Membrane</keyword>
<dbReference type="CDD" id="cd06261">
    <property type="entry name" value="TM_PBP2"/>
    <property type="match status" value="1"/>
</dbReference>
<dbReference type="Gene3D" id="1.10.3720.10">
    <property type="entry name" value="MetI-like"/>
    <property type="match status" value="1"/>
</dbReference>
<feature type="transmembrane region" description="Helical" evidence="7">
    <location>
        <begin position="324"/>
        <end position="345"/>
    </location>
</feature>
<keyword evidence="12" id="KW-1185">Reference proteome</keyword>
<gene>
    <name evidence="9" type="primary">ddpB_1</name>
    <name evidence="9" type="ORF">RTCCBAU85039_3528</name>
    <name evidence="10" type="ORF">SAMN05216228_101789</name>
</gene>
<dbReference type="Pfam" id="PF19300">
    <property type="entry name" value="BPD_transp_1_N"/>
    <property type="match status" value="1"/>
</dbReference>
<feature type="transmembrane region" description="Helical" evidence="7">
    <location>
        <begin position="153"/>
        <end position="176"/>
    </location>
</feature>
<name>A0A1H8PS64_9HYPH</name>
<evidence type="ECO:0000256" key="3">
    <source>
        <dbReference type="ARBA" id="ARBA00022475"/>
    </source>
</evidence>
<dbReference type="InterPro" id="IPR000515">
    <property type="entry name" value="MetI-like"/>
</dbReference>
<feature type="transmembrane region" description="Helical" evidence="7">
    <location>
        <begin position="280"/>
        <end position="304"/>
    </location>
</feature>
<dbReference type="OrthoDB" id="9805855at2"/>
<dbReference type="STRING" id="501024.RTCCBAU85039_3528"/>
<evidence type="ECO:0000256" key="4">
    <source>
        <dbReference type="ARBA" id="ARBA00022692"/>
    </source>
</evidence>
<dbReference type="Pfam" id="PF00528">
    <property type="entry name" value="BPD_transp_1"/>
    <property type="match status" value="1"/>
</dbReference>
<comment type="similarity">
    <text evidence="7">Belongs to the binding-protein-dependent transport system permease family.</text>
</comment>
<protein>
    <submittedName>
        <fullName evidence="10">Peptide/nickel transport system permease protein</fullName>
    </submittedName>
    <submittedName>
        <fullName evidence="9">Putative D,D-dipeptide transport system permease protein DdpB</fullName>
    </submittedName>
</protein>
<sequence length="353" mass="38139">MTIVQTTATGPSRGTAALAALQKVAASFAVILTTLLGLLVITFVVGRMVPADPVIAVIGDQADHETYERVYKQMGLDQPVYVQFATYLGNVAHLDFGQSHVTKNPVASDLARVFPATLELATLATIIGASLGIPLGIISAVRKGTWVDHVARIVGLLGHSTPIFWLGTIVILVFYAKFGLIPGSGRLDVYNEGLVEGPTNSILVDAMLAGEWEVFRDALLHVAAPALILGYAAMAYLSRMSRSFMLEQLRQEYVLTAKAKGLGQRAIIWRHAFRNIRVQLLTIVALAYCGLLDGTVLIETVFAWPGLGQYLTSALFFADMNAVLGSVLLIGIISIAINLLSDLTYRFLDPRTR</sequence>
<dbReference type="InterPro" id="IPR045621">
    <property type="entry name" value="BPD_transp_1_N"/>
</dbReference>
<dbReference type="EMBL" id="FOCV01000017">
    <property type="protein sequence ID" value="SEO44755.1"/>
    <property type="molecule type" value="Genomic_DNA"/>
</dbReference>
<keyword evidence="5 7" id="KW-1133">Transmembrane helix</keyword>
<evidence type="ECO:0000256" key="5">
    <source>
        <dbReference type="ARBA" id="ARBA00022989"/>
    </source>
</evidence>
<accession>A0A1H8PS64</accession>
<dbReference type="PANTHER" id="PTHR43163">
    <property type="entry name" value="DIPEPTIDE TRANSPORT SYSTEM PERMEASE PROTEIN DPPB-RELATED"/>
    <property type="match status" value="1"/>
</dbReference>
<feature type="domain" description="ABC transmembrane type-1" evidence="8">
    <location>
        <begin position="114"/>
        <end position="341"/>
    </location>
</feature>
<dbReference type="InterPro" id="IPR035906">
    <property type="entry name" value="MetI-like_sf"/>
</dbReference>
<evidence type="ECO:0000313" key="12">
    <source>
        <dbReference type="Proteomes" id="UP000198939"/>
    </source>
</evidence>
<reference evidence="10 12" key="3">
    <citation type="submission" date="2016-10" db="EMBL/GenBank/DDBJ databases">
        <authorList>
            <person name="Varghese N."/>
            <person name="Submissions S."/>
        </authorList>
    </citation>
    <scope>NUCLEOTIDE SEQUENCE [LARGE SCALE GENOMIC DNA]</scope>
    <source>
        <strain evidence="10 12">CGMCC 1.7071</strain>
    </source>
</reference>
<proteinExistence type="inferred from homology"/>
<reference evidence="11" key="2">
    <citation type="submission" date="2016-10" db="EMBL/GenBank/DDBJ databases">
        <authorList>
            <person name="Wibberg D."/>
        </authorList>
    </citation>
    <scope>NUCLEOTIDE SEQUENCE [LARGE SCALE GENOMIC DNA]</scope>
</reference>
<dbReference type="PANTHER" id="PTHR43163:SF8">
    <property type="entry name" value="D,D-DIPEPTIDE TRANSPORT SYSTEM PERMEASE PROTEIN DDPB-RELATED"/>
    <property type="match status" value="1"/>
</dbReference>
<feature type="transmembrane region" description="Helical" evidence="7">
    <location>
        <begin position="218"/>
        <end position="237"/>
    </location>
</feature>
<evidence type="ECO:0000313" key="11">
    <source>
        <dbReference type="Proteomes" id="UP000183063"/>
    </source>
</evidence>
<dbReference type="PROSITE" id="PS50928">
    <property type="entry name" value="ABC_TM1"/>
    <property type="match status" value="1"/>
</dbReference>
<organism evidence="9 11">
    <name type="scientific">Rhizobium tibeticum</name>
    <dbReference type="NCBI Taxonomy" id="501024"/>
    <lineage>
        <taxon>Bacteria</taxon>
        <taxon>Pseudomonadati</taxon>
        <taxon>Pseudomonadota</taxon>
        <taxon>Alphaproteobacteria</taxon>
        <taxon>Hyphomicrobiales</taxon>
        <taxon>Rhizobiaceae</taxon>
        <taxon>Rhizobium/Agrobacterium group</taxon>
        <taxon>Rhizobium</taxon>
    </lineage>
</organism>
<keyword evidence="4 7" id="KW-0812">Transmembrane</keyword>
<evidence type="ECO:0000256" key="1">
    <source>
        <dbReference type="ARBA" id="ARBA00004651"/>
    </source>
</evidence>
<dbReference type="EMBL" id="FNXB01000017">
    <property type="protein sequence ID" value="SEH98896.1"/>
    <property type="molecule type" value="Genomic_DNA"/>
</dbReference>
<dbReference type="GO" id="GO:0005886">
    <property type="term" value="C:plasma membrane"/>
    <property type="evidence" value="ECO:0007669"/>
    <property type="project" value="UniProtKB-SubCell"/>
</dbReference>
<feature type="transmembrane region" description="Helical" evidence="7">
    <location>
        <begin position="120"/>
        <end position="141"/>
    </location>
</feature>
<keyword evidence="2 7" id="KW-0813">Transport</keyword>
<dbReference type="GO" id="GO:0071916">
    <property type="term" value="F:dipeptide transmembrane transporter activity"/>
    <property type="evidence" value="ECO:0007669"/>
    <property type="project" value="TreeGrafter"/>
</dbReference>
<dbReference type="SUPFAM" id="SSF161098">
    <property type="entry name" value="MetI-like"/>
    <property type="match status" value="1"/>
</dbReference>
<dbReference type="Proteomes" id="UP000198939">
    <property type="component" value="Unassembled WGS sequence"/>
</dbReference>